<dbReference type="Proteomes" id="UP000198757">
    <property type="component" value="Unassembled WGS sequence"/>
</dbReference>
<keyword evidence="2" id="KW-1185">Reference proteome</keyword>
<organism evidence="1 2">
    <name type="scientific">Niabella drilacis (strain DSM 25811 / CCM 8410 / CCUG 62505 / LMG 26954 / E90)</name>
    <dbReference type="NCBI Taxonomy" id="1285928"/>
    <lineage>
        <taxon>Bacteria</taxon>
        <taxon>Pseudomonadati</taxon>
        <taxon>Bacteroidota</taxon>
        <taxon>Chitinophagia</taxon>
        <taxon>Chitinophagales</taxon>
        <taxon>Chitinophagaceae</taxon>
        <taxon>Niabella</taxon>
    </lineage>
</organism>
<reference evidence="2" key="1">
    <citation type="submission" date="2016-10" db="EMBL/GenBank/DDBJ databases">
        <authorList>
            <person name="Varghese N."/>
            <person name="Submissions S."/>
        </authorList>
    </citation>
    <scope>NUCLEOTIDE SEQUENCE [LARGE SCALE GENOMIC DNA]</scope>
    <source>
        <strain evidence="2">DSM 25811 / CCM 8410 / LMG 26954 / E90</strain>
    </source>
</reference>
<protein>
    <submittedName>
        <fullName evidence="1">Uncharacterized protein</fullName>
    </submittedName>
</protein>
<accession>A0A1G6Z6L5</accession>
<name>A0A1G6Z6L5_NIADE</name>
<evidence type="ECO:0000313" key="1">
    <source>
        <dbReference type="EMBL" id="SDD98309.1"/>
    </source>
</evidence>
<proteinExistence type="predicted"/>
<gene>
    <name evidence="1" type="ORF">SAMN04487894_11777</name>
</gene>
<dbReference type="STRING" id="1285928.SAMN04487894_11777"/>
<dbReference type="AlphaFoldDB" id="A0A1G6Z6L5"/>
<sequence>MRGGRSNTNSAAFFDTGTTVPVQLQYLWQEPFILQRGLYTALIFFR</sequence>
<dbReference type="EMBL" id="FMZO01000017">
    <property type="protein sequence ID" value="SDD98309.1"/>
    <property type="molecule type" value="Genomic_DNA"/>
</dbReference>
<evidence type="ECO:0000313" key="2">
    <source>
        <dbReference type="Proteomes" id="UP000198757"/>
    </source>
</evidence>